<evidence type="ECO:0000313" key="2">
    <source>
        <dbReference type="EMBL" id="GAB1296923.1"/>
    </source>
</evidence>
<name>A0ABQ0FCE2_APOSI</name>
<evidence type="ECO:0000256" key="1">
    <source>
        <dbReference type="SAM" id="Phobius"/>
    </source>
</evidence>
<feature type="transmembrane region" description="Helical" evidence="1">
    <location>
        <begin position="45"/>
        <end position="68"/>
    </location>
</feature>
<comment type="caution">
    <text evidence="2">The sequence shown here is derived from an EMBL/GenBank/DDBJ whole genome shotgun (WGS) entry which is preliminary data.</text>
</comment>
<protein>
    <submittedName>
        <fullName evidence="2">Acyl-Coenzyme A-binding domain-containing 4</fullName>
    </submittedName>
</protein>
<dbReference type="EMBL" id="BAAFST010000011">
    <property type="protein sequence ID" value="GAB1296923.1"/>
    <property type="molecule type" value="Genomic_DNA"/>
</dbReference>
<organism evidence="2 3">
    <name type="scientific">Apodemus speciosus</name>
    <name type="common">Large Japanese field mouse</name>
    <dbReference type="NCBI Taxonomy" id="105296"/>
    <lineage>
        <taxon>Eukaryota</taxon>
        <taxon>Metazoa</taxon>
        <taxon>Chordata</taxon>
        <taxon>Craniata</taxon>
        <taxon>Vertebrata</taxon>
        <taxon>Euteleostomi</taxon>
        <taxon>Mammalia</taxon>
        <taxon>Eutheria</taxon>
        <taxon>Euarchontoglires</taxon>
        <taxon>Glires</taxon>
        <taxon>Rodentia</taxon>
        <taxon>Myomorpha</taxon>
        <taxon>Muroidea</taxon>
        <taxon>Muridae</taxon>
        <taxon>Murinae</taxon>
        <taxon>Apodemus</taxon>
    </lineage>
</organism>
<sequence length="76" mass="8569">MVSLCSPGCPGTHSVDQAGLELRNPPASASRVLGLKQRSPRTRPWPLGLSAPTLLFLILWPFVVQWLFRQFRTQKR</sequence>
<accession>A0ABQ0FCE2</accession>
<keyword evidence="1" id="KW-1133">Transmembrane helix</keyword>
<keyword evidence="1" id="KW-0812">Transmembrane</keyword>
<keyword evidence="3" id="KW-1185">Reference proteome</keyword>
<reference evidence="2 3" key="1">
    <citation type="submission" date="2024-08" db="EMBL/GenBank/DDBJ databases">
        <title>The draft genome of Apodemus speciosus.</title>
        <authorList>
            <person name="Nabeshima K."/>
            <person name="Suzuki S."/>
            <person name="Onuma M."/>
        </authorList>
    </citation>
    <scope>NUCLEOTIDE SEQUENCE [LARGE SCALE GENOMIC DNA]</scope>
    <source>
        <strain evidence="2">IB14-021</strain>
    </source>
</reference>
<evidence type="ECO:0000313" key="3">
    <source>
        <dbReference type="Proteomes" id="UP001623349"/>
    </source>
</evidence>
<keyword evidence="1" id="KW-0472">Membrane</keyword>
<gene>
    <name evidence="2" type="ORF">APTSU1_001215800</name>
</gene>
<dbReference type="Proteomes" id="UP001623349">
    <property type="component" value="Unassembled WGS sequence"/>
</dbReference>
<proteinExistence type="predicted"/>